<dbReference type="SUPFAM" id="SSF52540">
    <property type="entry name" value="P-loop containing nucleoside triphosphate hydrolases"/>
    <property type="match status" value="1"/>
</dbReference>
<comment type="caution">
    <text evidence="6">The sequence shown here is derived from an EMBL/GenBank/DDBJ whole genome shotgun (WGS) entry which is preliminary data.</text>
</comment>
<dbReference type="AlphaFoldDB" id="A0ABD6FCZ7"/>
<name>A0ABD6FCZ7_9PSEU</name>
<dbReference type="Pfam" id="PF08352">
    <property type="entry name" value="oligo_HPY"/>
    <property type="match status" value="1"/>
</dbReference>
<reference evidence="6 7" key="1">
    <citation type="journal article" date="2021" name="BMC Genomics">
        <title>Genome-resolved metagenome and metatranscriptome analyses of thermophilic composting reveal key bacterial players and their metabolic interactions.</title>
        <authorList>
            <person name="Braga L.P.P."/>
            <person name="Pereira R.V."/>
            <person name="Martins L.F."/>
            <person name="Moura L.M.S."/>
            <person name="Sanchez F.B."/>
            <person name="Patane J.S.L."/>
            <person name="da Silva A.M."/>
            <person name="Setubal J.C."/>
        </authorList>
    </citation>
    <scope>NUCLEOTIDE SEQUENCE [LARGE SCALE GENOMIC DNA]</scope>
    <source>
        <strain evidence="6">ZC4RG45</strain>
    </source>
</reference>
<dbReference type="InterPro" id="IPR003439">
    <property type="entry name" value="ABC_transporter-like_ATP-bd"/>
</dbReference>
<keyword evidence="4 6" id="KW-0067">ATP-binding</keyword>
<evidence type="ECO:0000256" key="2">
    <source>
        <dbReference type="ARBA" id="ARBA00022448"/>
    </source>
</evidence>
<dbReference type="InterPro" id="IPR027417">
    <property type="entry name" value="P-loop_NTPase"/>
</dbReference>
<accession>A0ABD6FCZ7</accession>
<evidence type="ECO:0000256" key="3">
    <source>
        <dbReference type="ARBA" id="ARBA00022741"/>
    </source>
</evidence>
<keyword evidence="2" id="KW-0813">Transport</keyword>
<dbReference type="EMBL" id="QGUI02000010">
    <property type="protein sequence ID" value="MFO7190969.1"/>
    <property type="molecule type" value="Genomic_DNA"/>
</dbReference>
<evidence type="ECO:0000313" key="7">
    <source>
        <dbReference type="Proteomes" id="UP000249324"/>
    </source>
</evidence>
<sequence length="354" mass="38369">MTTNETPVTWPSSRPARSSSAQAAVFRAHGLSKSFPVRSRSLLRARRFVRAVDAVSLDVAEGQTVGVVGESGSGKSTLGRLMTKLLPADEGSLTLDGRDVTKLNRAELRDFRRQVQIIHQNPYGSLDPTKTAAHAMTEPLLVHGLATRAELTRRAEELAERVALDPRLVTRYPDQMSGGQRQRVAIARSLSLSPRFLVADEPTSALDLSTRSEILNLLLQLQEEEGLGLILISHDFATIRHLSHEIAVMYLGRIVERGPATAVVDNPQHPYTRALLSAVPIADPVVQRSRRRIVLDGEIPSPDDVPAGCRFRTRCPLATGRCAEIDPPTVDVGGGHHVACLLPGSAPTTSAVSH</sequence>
<dbReference type="Proteomes" id="UP000249324">
    <property type="component" value="Unassembled WGS sequence"/>
</dbReference>
<dbReference type="PROSITE" id="PS00211">
    <property type="entry name" value="ABC_TRANSPORTER_1"/>
    <property type="match status" value="1"/>
</dbReference>
<proteinExistence type="inferred from homology"/>
<keyword evidence="3" id="KW-0547">Nucleotide-binding</keyword>
<dbReference type="PANTHER" id="PTHR43776">
    <property type="entry name" value="TRANSPORT ATP-BINDING PROTEIN"/>
    <property type="match status" value="1"/>
</dbReference>
<dbReference type="PROSITE" id="PS50893">
    <property type="entry name" value="ABC_TRANSPORTER_2"/>
    <property type="match status" value="1"/>
</dbReference>
<dbReference type="InterPro" id="IPR003593">
    <property type="entry name" value="AAA+_ATPase"/>
</dbReference>
<dbReference type="PANTHER" id="PTHR43776:SF7">
    <property type="entry name" value="D,D-DIPEPTIDE TRANSPORT ATP-BINDING PROTEIN DDPF-RELATED"/>
    <property type="match status" value="1"/>
</dbReference>
<dbReference type="FunFam" id="3.40.50.300:FF:000016">
    <property type="entry name" value="Oligopeptide ABC transporter ATP-binding component"/>
    <property type="match status" value="1"/>
</dbReference>
<evidence type="ECO:0000259" key="5">
    <source>
        <dbReference type="PROSITE" id="PS50893"/>
    </source>
</evidence>
<dbReference type="SMART" id="SM00382">
    <property type="entry name" value="AAA"/>
    <property type="match status" value="1"/>
</dbReference>
<evidence type="ECO:0000256" key="1">
    <source>
        <dbReference type="ARBA" id="ARBA00005417"/>
    </source>
</evidence>
<dbReference type="GO" id="GO:0005524">
    <property type="term" value="F:ATP binding"/>
    <property type="evidence" value="ECO:0007669"/>
    <property type="project" value="UniProtKB-KW"/>
</dbReference>
<dbReference type="InterPro" id="IPR013563">
    <property type="entry name" value="Oligopep_ABC_C"/>
</dbReference>
<evidence type="ECO:0000313" key="6">
    <source>
        <dbReference type="EMBL" id="MFO7190969.1"/>
    </source>
</evidence>
<dbReference type="NCBIfam" id="TIGR01727">
    <property type="entry name" value="oligo_HPY"/>
    <property type="match status" value="1"/>
</dbReference>
<gene>
    <name evidence="6" type="ORF">DIU77_001825</name>
</gene>
<evidence type="ECO:0000256" key="4">
    <source>
        <dbReference type="ARBA" id="ARBA00022840"/>
    </source>
</evidence>
<dbReference type="Pfam" id="PF00005">
    <property type="entry name" value="ABC_tran"/>
    <property type="match status" value="1"/>
</dbReference>
<comment type="similarity">
    <text evidence="1">Belongs to the ABC transporter superfamily.</text>
</comment>
<dbReference type="InterPro" id="IPR017871">
    <property type="entry name" value="ABC_transporter-like_CS"/>
</dbReference>
<dbReference type="CDD" id="cd03257">
    <property type="entry name" value="ABC_NikE_OppD_transporters"/>
    <property type="match status" value="1"/>
</dbReference>
<protein>
    <submittedName>
        <fullName evidence="6">ATP-binding cassette domain-containing protein</fullName>
    </submittedName>
</protein>
<organism evidence="6 7">
    <name type="scientific">Thermocrispum agreste</name>
    <dbReference type="NCBI Taxonomy" id="37925"/>
    <lineage>
        <taxon>Bacteria</taxon>
        <taxon>Bacillati</taxon>
        <taxon>Actinomycetota</taxon>
        <taxon>Actinomycetes</taxon>
        <taxon>Pseudonocardiales</taxon>
        <taxon>Pseudonocardiaceae</taxon>
        <taxon>Thermocrispum</taxon>
    </lineage>
</organism>
<feature type="domain" description="ABC transporter" evidence="5">
    <location>
        <begin position="37"/>
        <end position="276"/>
    </location>
</feature>
<dbReference type="Gene3D" id="3.40.50.300">
    <property type="entry name" value="P-loop containing nucleotide triphosphate hydrolases"/>
    <property type="match status" value="1"/>
</dbReference>
<dbReference type="GO" id="GO:0055085">
    <property type="term" value="P:transmembrane transport"/>
    <property type="evidence" value="ECO:0007669"/>
    <property type="project" value="UniProtKB-ARBA"/>
</dbReference>
<dbReference type="InterPro" id="IPR050319">
    <property type="entry name" value="ABC_transp_ATP-bind"/>
</dbReference>